<keyword evidence="2" id="KW-1185">Reference proteome</keyword>
<dbReference type="InterPro" id="IPR043519">
    <property type="entry name" value="NT_sf"/>
</dbReference>
<dbReference type="RefSeq" id="WP_146684359.1">
    <property type="nucleotide sequence ID" value="NZ_CP019646.1"/>
</dbReference>
<dbReference type="AlphaFoldDB" id="A0A1R7T614"/>
<dbReference type="EMBL" id="CP019646">
    <property type="protein sequence ID" value="AQQ72136.1"/>
    <property type="molecule type" value="Genomic_DNA"/>
</dbReference>
<dbReference type="Proteomes" id="UP000188181">
    <property type="component" value="Chromosome"/>
</dbReference>
<reference evidence="2" key="1">
    <citation type="submission" date="2017-02" db="EMBL/GenBank/DDBJ databases">
        <title>Comparative genomics and description of representatives of a novel lineage of planctomycetes thriving in anoxic sediments.</title>
        <authorList>
            <person name="Spring S."/>
            <person name="Bunk B."/>
            <person name="Sproer C."/>
        </authorList>
    </citation>
    <scope>NUCLEOTIDE SEQUENCE [LARGE SCALE GENOMIC DNA]</scope>
    <source>
        <strain evidence="2">SM-Chi-D1</strain>
    </source>
</reference>
<evidence type="ECO:0000313" key="1">
    <source>
        <dbReference type="EMBL" id="AQQ72136.1"/>
    </source>
</evidence>
<protein>
    <recommendedName>
        <fullName evidence="3">Polymerase nucleotidyl transferase domain-containing protein</fullName>
    </recommendedName>
</protein>
<accession>A0A1R7T614</accession>
<evidence type="ECO:0000313" key="2">
    <source>
        <dbReference type="Proteomes" id="UP000188181"/>
    </source>
</evidence>
<evidence type="ECO:0008006" key="3">
    <source>
        <dbReference type="Google" id="ProtNLM"/>
    </source>
</evidence>
<gene>
    <name evidence="1" type="ORF">SMSP2_02517</name>
</gene>
<name>A0A1R7T614_9BACT</name>
<organism evidence="1 2">
    <name type="scientific">Limihaloglobus sulfuriphilus</name>
    <dbReference type="NCBI Taxonomy" id="1851148"/>
    <lineage>
        <taxon>Bacteria</taxon>
        <taxon>Pseudomonadati</taxon>
        <taxon>Planctomycetota</taxon>
        <taxon>Phycisphaerae</taxon>
        <taxon>Sedimentisphaerales</taxon>
        <taxon>Sedimentisphaeraceae</taxon>
        <taxon>Limihaloglobus</taxon>
    </lineage>
</organism>
<sequence>MKADGRVLAGFVSGSANTSHEDEYSDVDAVFVVRDDSFEDITAALADFFAAMCDGVELVWAERFNNDMHHNYAVLLRRGDNLLQYDISIDKLTFRSERKILAEQMLFDKAGCLEITQEMPPRQLLRETLRWHIEAYWVWVYIHAKYLRRGDFIKLVYVQQELFNNHAAVLGNLYKETLAYSWWPQMLNALPDVEKRDWMMNYLCHPDINSIREKLPNQIAVFSGDARKLCELFDIEYPCGVESAVLEHLNKAEKSNLYQKG</sequence>
<dbReference type="STRING" id="1851148.SMSP2_02517"/>
<dbReference type="Gene3D" id="3.30.460.10">
    <property type="entry name" value="Beta Polymerase, domain 2"/>
    <property type="match status" value="1"/>
</dbReference>
<proteinExistence type="predicted"/>
<dbReference type="KEGG" id="pbas:SMSP2_02517"/>